<comment type="caution">
    <text evidence="5">The sequence shown here is derived from an EMBL/GenBank/DDBJ whole genome shotgun (WGS) entry which is preliminary data.</text>
</comment>
<evidence type="ECO:0000313" key="6">
    <source>
        <dbReference type="Proteomes" id="UP001501310"/>
    </source>
</evidence>
<keyword evidence="6" id="KW-1185">Reference proteome</keyword>
<dbReference type="InterPro" id="IPR036390">
    <property type="entry name" value="WH_DNA-bd_sf"/>
</dbReference>
<evidence type="ECO:0000259" key="4">
    <source>
        <dbReference type="PROSITE" id="PS51118"/>
    </source>
</evidence>
<keyword evidence="1" id="KW-0805">Transcription regulation</keyword>
<protein>
    <recommendedName>
        <fullName evidence="4">HTH hxlR-type domain-containing protein</fullName>
    </recommendedName>
</protein>
<dbReference type="PANTHER" id="PTHR33204">
    <property type="entry name" value="TRANSCRIPTIONAL REGULATOR, MARR FAMILY"/>
    <property type="match status" value="1"/>
</dbReference>
<dbReference type="Pfam" id="PF01638">
    <property type="entry name" value="HxlR"/>
    <property type="match status" value="1"/>
</dbReference>
<proteinExistence type="predicted"/>
<dbReference type="SUPFAM" id="SSF55718">
    <property type="entry name" value="SCP-like"/>
    <property type="match status" value="1"/>
</dbReference>
<dbReference type="SUPFAM" id="SSF46785">
    <property type="entry name" value="Winged helix' DNA-binding domain"/>
    <property type="match status" value="1"/>
</dbReference>
<evidence type="ECO:0000256" key="1">
    <source>
        <dbReference type="ARBA" id="ARBA00023015"/>
    </source>
</evidence>
<dbReference type="InterPro" id="IPR002577">
    <property type="entry name" value="HTH_HxlR"/>
</dbReference>
<keyword evidence="3" id="KW-0804">Transcription</keyword>
<dbReference type="Proteomes" id="UP001501310">
    <property type="component" value="Unassembled WGS sequence"/>
</dbReference>
<dbReference type="RefSeq" id="WP_344708498.1">
    <property type="nucleotide sequence ID" value="NZ_BAAAZD010000001.1"/>
</dbReference>
<organism evidence="5 6">
    <name type="scientific">Sphingomonas humi</name>
    <dbReference type="NCBI Taxonomy" id="335630"/>
    <lineage>
        <taxon>Bacteria</taxon>
        <taxon>Pseudomonadati</taxon>
        <taxon>Pseudomonadota</taxon>
        <taxon>Alphaproteobacteria</taxon>
        <taxon>Sphingomonadales</taxon>
        <taxon>Sphingomonadaceae</taxon>
        <taxon>Sphingomonas</taxon>
    </lineage>
</organism>
<dbReference type="Gene3D" id="3.30.1050.10">
    <property type="entry name" value="SCP2 sterol-binding domain"/>
    <property type="match status" value="1"/>
</dbReference>
<evidence type="ECO:0000313" key="5">
    <source>
        <dbReference type="EMBL" id="GAA3997752.1"/>
    </source>
</evidence>
<reference evidence="6" key="1">
    <citation type="journal article" date="2019" name="Int. J. Syst. Evol. Microbiol.">
        <title>The Global Catalogue of Microorganisms (GCM) 10K type strain sequencing project: providing services to taxonomists for standard genome sequencing and annotation.</title>
        <authorList>
            <consortium name="The Broad Institute Genomics Platform"/>
            <consortium name="The Broad Institute Genome Sequencing Center for Infectious Disease"/>
            <person name="Wu L."/>
            <person name="Ma J."/>
        </authorList>
    </citation>
    <scope>NUCLEOTIDE SEQUENCE [LARGE SCALE GENOMIC DNA]</scope>
    <source>
        <strain evidence="6">JCM 16603</strain>
    </source>
</reference>
<dbReference type="PROSITE" id="PS51118">
    <property type="entry name" value="HTH_HXLR"/>
    <property type="match status" value="1"/>
</dbReference>
<dbReference type="Gene3D" id="1.10.10.10">
    <property type="entry name" value="Winged helix-like DNA-binding domain superfamily/Winged helix DNA-binding domain"/>
    <property type="match status" value="1"/>
</dbReference>
<gene>
    <name evidence="5" type="ORF">GCM10022211_04090</name>
</gene>
<dbReference type="InterPro" id="IPR036527">
    <property type="entry name" value="SCP2_sterol-bd_dom_sf"/>
</dbReference>
<evidence type="ECO:0000256" key="3">
    <source>
        <dbReference type="ARBA" id="ARBA00023163"/>
    </source>
</evidence>
<accession>A0ABP7RHS8</accession>
<evidence type="ECO:0000256" key="2">
    <source>
        <dbReference type="ARBA" id="ARBA00023125"/>
    </source>
</evidence>
<dbReference type="InterPro" id="IPR036388">
    <property type="entry name" value="WH-like_DNA-bd_sf"/>
</dbReference>
<dbReference type="PANTHER" id="PTHR33204:SF18">
    <property type="entry name" value="TRANSCRIPTIONAL REGULATORY PROTEIN"/>
    <property type="match status" value="1"/>
</dbReference>
<sequence length="230" mass="25162">MQLEKVTSRAGSETKRLYDDACGTAHGLELVGDRWTLLLMRELIYGPRRFSDLRRDVPGISANVLSQRLEDLERRGLLAKVRLPPPAARDAYQATPWGLEIKPVIIELGRFAARSPGHDPSLPLSPTSIMMSFETMIDAKKARGVDQRIGFILNGEPFTARVRKGRVRVTRGLSDERAADITGSPEQVAAVVYGGAPAEGLAFGGDEALARRFLTLFTLPPKVETARGPS</sequence>
<name>A0ABP7RHS8_9SPHN</name>
<keyword evidence="2" id="KW-0238">DNA-binding</keyword>
<feature type="domain" description="HTH hxlR-type" evidence="4">
    <location>
        <begin position="22"/>
        <end position="120"/>
    </location>
</feature>
<dbReference type="EMBL" id="BAAAZD010000001">
    <property type="protein sequence ID" value="GAA3997752.1"/>
    <property type="molecule type" value="Genomic_DNA"/>
</dbReference>